<comment type="caution">
    <text evidence="1">The sequence shown here is derived from an EMBL/GenBank/DDBJ whole genome shotgun (WGS) entry which is preliminary data.</text>
</comment>
<organism evidence="1 2">
    <name type="scientific">Marinobacter oulmenensis</name>
    <dbReference type="NCBI Taxonomy" id="643747"/>
    <lineage>
        <taxon>Bacteria</taxon>
        <taxon>Pseudomonadati</taxon>
        <taxon>Pseudomonadota</taxon>
        <taxon>Gammaproteobacteria</taxon>
        <taxon>Pseudomonadales</taxon>
        <taxon>Marinobacteraceae</taxon>
        <taxon>Marinobacter</taxon>
    </lineage>
</organism>
<evidence type="ECO:0000313" key="2">
    <source>
        <dbReference type="Proteomes" id="UP000591735"/>
    </source>
</evidence>
<accession>A0A840UD07</accession>
<reference evidence="1 2" key="1">
    <citation type="submission" date="2020-08" db="EMBL/GenBank/DDBJ databases">
        <title>Genomic Encyclopedia of Type Strains, Phase IV (KMG-IV): sequencing the most valuable type-strain genomes for metagenomic binning, comparative biology and taxonomic classification.</title>
        <authorList>
            <person name="Goeker M."/>
        </authorList>
    </citation>
    <scope>NUCLEOTIDE SEQUENCE [LARGE SCALE GENOMIC DNA]</scope>
    <source>
        <strain evidence="1 2">DSM 22359</strain>
    </source>
</reference>
<sequence length="314" mass="35436">MSVIKRGPFKVPKLTEEHPLYGRLLAREAEKLASLPDFSEDKGLFILSDFGGEHKGADFATYSFLICSADKRVVFEEKAKELRVKHGLDDPWKEFGFKDLSYGPISRSLEEFLSLADNFIHGALITISVDQRIPSLFGLEKKEAYDQIVEIFRQNDLGEWKGKESEKVLRVCHAISIFMSLVAFSGQKILWLCDHDSINVDGKRRDFSHTQKIFGHCLAMYSDNLYEIYGFAKPFEKDVGTTDLLSLADFSAGIIQEILQSEVAKKDIQLSDEKATLAKWMGTDSSFLTKTNLVFIQQDDGDWGVGSVDIQAKI</sequence>
<gene>
    <name evidence="1" type="ORF">HNR38_003432</name>
</gene>
<dbReference type="EMBL" id="JACHFE010000018">
    <property type="protein sequence ID" value="MBB5322912.1"/>
    <property type="molecule type" value="Genomic_DNA"/>
</dbReference>
<proteinExistence type="predicted"/>
<protein>
    <recommendedName>
        <fullName evidence="3">DUF3800 domain-containing protein</fullName>
    </recommendedName>
</protein>
<dbReference type="Proteomes" id="UP000591735">
    <property type="component" value="Unassembled WGS sequence"/>
</dbReference>
<evidence type="ECO:0000313" key="1">
    <source>
        <dbReference type="EMBL" id="MBB5322912.1"/>
    </source>
</evidence>
<dbReference type="AlphaFoldDB" id="A0A840UD07"/>
<evidence type="ECO:0008006" key="3">
    <source>
        <dbReference type="Google" id="ProtNLM"/>
    </source>
</evidence>
<dbReference type="RefSeq" id="WP_183706593.1">
    <property type="nucleotide sequence ID" value="NZ_JACHFE010000018.1"/>
</dbReference>
<name>A0A840UD07_9GAMM</name>
<keyword evidence="2" id="KW-1185">Reference proteome</keyword>